<keyword evidence="1" id="KW-0732">Signal</keyword>
<name>A0ABW9GMR8_9GAMM</name>
<reference evidence="2 3" key="1">
    <citation type="submission" date="2024-09" db="EMBL/GenBank/DDBJ databases">
        <title>Aeromonas strains Genome sequencing and assembly.</title>
        <authorList>
            <person name="Hu X."/>
            <person name="Tang B."/>
        </authorList>
    </citation>
    <scope>NUCLEOTIDE SEQUENCE [LARGE SCALE GENOMIC DNA]</scope>
    <source>
        <strain evidence="2 3">NB23SCDHY001</strain>
    </source>
</reference>
<dbReference type="GeneID" id="97219643"/>
<feature type="signal peptide" evidence="1">
    <location>
        <begin position="1"/>
        <end position="23"/>
    </location>
</feature>
<protein>
    <recommendedName>
        <fullName evidence="4">Fimbrial protein</fullName>
    </recommendedName>
</protein>
<dbReference type="Proteomes" id="UP001630969">
    <property type="component" value="Unassembled WGS sequence"/>
</dbReference>
<organism evidence="2 3">
    <name type="scientific">Aeromonas bivalvium</name>
    <dbReference type="NCBI Taxonomy" id="440079"/>
    <lineage>
        <taxon>Bacteria</taxon>
        <taxon>Pseudomonadati</taxon>
        <taxon>Pseudomonadota</taxon>
        <taxon>Gammaproteobacteria</taxon>
        <taxon>Aeromonadales</taxon>
        <taxon>Aeromonadaceae</taxon>
        <taxon>Aeromonas</taxon>
    </lineage>
</organism>
<feature type="chain" id="PRO_5045263325" description="Fimbrial protein" evidence="1">
    <location>
        <begin position="24"/>
        <end position="393"/>
    </location>
</feature>
<dbReference type="RefSeq" id="WP_408788793.1">
    <property type="nucleotide sequence ID" value="NZ_JBGXBU010000001.1"/>
</dbReference>
<evidence type="ECO:0000313" key="2">
    <source>
        <dbReference type="EMBL" id="MFM4892436.1"/>
    </source>
</evidence>
<gene>
    <name evidence="2" type="ORF">ACEUDJ_06050</name>
</gene>
<evidence type="ECO:0000313" key="3">
    <source>
        <dbReference type="Proteomes" id="UP001630969"/>
    </source>
</evidence>
<proteinExistence type="predicted"/>
<evidence type="ECO:0000256" key="1">
    <source>
        <dbReference type="SAM" id="SignalP"/>
    </source>
</evidence>
<keyword evidence="3" id="KW-1185">Reference proteome</keyword>
<evidence type="ECO:0008006" key="4">
    <source>
        <dbReference type="Google" id="ProtNLM"/>
    </source>
</evidence>
<accession>A0ABW9GMR8</accession>
<sequence length="393" mass="42858">MMRAEMMRGGWWLALLMAGAAQGATLNVTAEYNPATYEAEGAKFINTTPCTQYPNSTGFWCSTTATVDTPQAVRFDTSITRTVKAGGDSREGVHYLGFPGARDVTLVKQGGGASYTLKFIVTAVGSEMNVGSVPADTAISEKGDCAYASAWKNNSSLFVYRNVKESASVSGGRCYGQNAGAVGKDLTISSIYLGYKLKAPNPLAMENGTYTGKLTLSMGHNQDFDFGAGTYTDTQLTVNVTIKVRHQIKVDFPAGGNRVVLQPPGGWHDWIYRGRNDAPSYIDAVLPARFWVAVPYRVSLSCQYLNARGDGCQIKNDKNNHKVPVKVYGTGIRNQEWPLYAGKTDIYAYHKVLADSNRPFRFVVENSSVKEMMKYPGSTYRGDITIIIDVAIN</sequence>
<comment type="caution">
    <text evidence="2">The sequence shown here is derived from an EMBL/GenBank/DDBJ whole genome shotgun (WGS) entry which is preliminary data.</text>
</comment>
<dbReference type="EMBL" id="JBGXBU010000001">
    <property type="protein sequence ID" value="MFM4892436.1"/>
    <property type="molecule type" value="Genomic_DNA"/>
</dbReference>